<dbReference type="EMBL" id="UZAL01034277">
    <property type="protein sequence ID" value="VDP64985.1"/>
    <property type="molecule type" value="Genomic_DNA"/>
</dbReference>
<gene>
    <name evidence="1" type="ORF">SMTD_LOCUS14112</name>
</gene>
<organism evidence="1 2">
    <name type="scientific">Schistosoma mattheei</name>
    <dbReference type="NCBI Taxonomy" id="31246"/>
    <lineage>
        <taxon>Eukaryota</taxon>
        <taxon>Metazoa</taxon>
        <taxon>Spiralia</taxon>
        <taxon>Lophotrochozoa</taxon>
        <taxon>Platyhelminthes</taxon>
        <taxon>Trematoda</taxon>
        <taxon>Digenea</taxon>
        <taxon>Strigeidida</taxon>
        <taxon>Schistosomatoidea</taxon>
        <taxon>Schistosomatidae</taxon>
        <taxon>Schistosoma</taxon>
    </lineage>
</organism>
<sequence>MKRNKSCPSDVGYWSSTNPIVGDNKIIDNNSADKTTSCPSLYHEIMISRSIQGINQLKYLATIINSYCPISFEMFNGMNTDFTMDNDELLCIAKEFQNLIRTISGVLSRFINKLIDVFFQMEEGKNPISSLSTTLIQNELIGDNATNVACSIDQSSFKQSHSELNTCFPQLLNCIILTSEACFGQDDESTDVTATTKNHYGSSLHNGITNIIKNRPVVTLKPLISFLRLWRQMIAQKHWPGGHCCDQWWDLHDQNFNSIILKDVRQQYIEKLFGTSIKCGLLSLCSWIYQLLNQFNDSTLLSNSLISNNIEFYHSAEMQRINLLNEFSGMIAVLTQREDIIWPDNCYCKRQVSN</sequence>
<dbReference type="STRING" id="31246.A0A183PIC6"/>
<keyword evidence="2" id="KW-1185">Reference proteome</keyword>
<evidence type="ECO:0000313" key="1">
    <source>
        <dbReference type="EMBL" id="VDP64985.1"/>
    </source>
</evidence>
<name>A0A183PIC6_9TREM</name>
<accession>A0A183PIC6</accession>
<reference evidence="1 2" key="1">
    <citation type="submission" date="2018-11" db="EMBL/GenBank/DDBJ databases">
        <authorList>
            <consortium name="Pathogen Informatics"/>
        </authorList>
    </citation>
    <scope>NUCLEOTIDE SEQUENCE [LARGE SCALE GENOMIC DNA]</scope>
    <source>
        <strain>Denwood</strain>
        <strain evidence="2">Zambia</strain>
    </source>
</reference>
<proteinExistence type="predicted"/>
<dbReference type="Proteomes" id="UP000269396">
    <property type="component" value="Unassembled WGS sequence"/>
</dbReference>
<protein>
    <submittedName>
        <fullName evidence="1">Uncharacterized protein</fullName>
    </submittedName>
</protein>
<evidence type="ECO:0000313" key="2">
    <source>
        <dbReference type="Proteomes" id="UP000269396"/>
    </source>
</evidence>
<dbReference type="AlphaFoldDB" id="A0A183PIC6"/>